<organism evidence="1 4">
    <name type="scientific">Plasmodium ovale curtisi</name>
    <dbReference type="NCBI Taxonomy" id="864141"/>
    <lineage>
        <taxon>Eukaryota</taxon>
        <taxon>Sar</taxon>
        <taxon>Alveolata</taxon>
        <taxon>Apicomplexa</taxon>
        <taxon>Aconoidasida</taxon>
        <taxon>Haemosporida</taxon>
        <taxon>Plasmodiidae</taxon>
        <taxon>Plasmodium</taxon>
        <taxon>Plasmodium (Plasmodium)</taxon>
    </lineage>
</organism>
<dbReference type="AlphaFoldDB" id="A0A1A8W675"/>
<dbReference type="PANTHER" id="PTHR31551">
    <property type="entry name" value="PRE-MRNA-SPLICING FACTOR CWF18"/>
    <property type="match status" value="1"/>
</dbReference>
<dbReference type="GO" id="GO:0005684">
    <property type="term" value="C:U2-type spliceosomal complex"/>
    <property type="evidence" value="ECO:0007669"/>
    <property type="project" value="TreeGrafter"/>
</dbReference>
<reference evidence="3 4" key="1">
    <citation type="submission" date="2016-05" db="EMBL/GenBank/DDBJ databases">
        <authorList>
            <person name="Naeem Raeece"/>
        </authorList>
    </citation>
    <scope>NUCLEOTIDE SEQUENCE [LARGE SCALE GENOMIC DNA]</scope>
</reference>
<dbReference type="EMBL" id="FLQU01000509">
    <property type="protein sequence ID" value="SBS86648.1"/>
    <property type="molecule type" value="Genomic_DNA"/>
</dbReference>
<dbReference type="Proteomes" id="UP000078560">
    <property type="component" value="Unassembled WGS sequence"/>
</dbReference>
<dbReference type="Proteomes" id="UP000078546">
    <property type="component" value="Unassembled WGS sequence"/>
</dbReference>
<sequence length="150" mass="17518">MTNMEIRDYDNLKFYNYVPVNKELMKSCVPCPNIEEYEAKLNEQLDKQLKSAFQGNILDQINAKNINVDLKRDVQKKLNILSKKTDKAIIELIKRKINESKNSGKNMTNENYDENENTSMTLNFDRTNDIKFGHVLHQALNKLDVMDESD</sequence>
<dbReference type="GO" id="GO:0071014">
    <property type="term" value="C:post-mRNA release spliceosomal complex"/>
    <property type="evidence" value="ECO:0007669"/>
    <property type="project" value="TreeGrafter"/>
</dbReference>
<dbReference type="Pfam" id="PF08315">
    <property type="entry name" value="cwf18"/>
    <property type="match status" value="1"/>
</dbReference>
<reference evidence="1" key="2">
    <citation type="submission" date="2016-05" db="EMBL/GenBank/DDBJ databases">
        <authorList>
            <person name="Lavstsen T."/>
            <person name="Jespersen J.S."/>
        </authorList>
    </citation>
    <scope>NUCLEOTIDE SEQUENCE [LARGE SCALE GENOMIC DNA]</scope>
</reference>
<name>A0A1A8W675_PLAOA</name>
<dbReference type="InterPro" id="IPR013169">
    <property type="entry name" value="mRNA_splic_Cwf18-like"/>
</dbReference>
<dbReference type="PANTHER" id="PTHR31551:SF1">
    <property type="entry name" value="COILED-COIL DOMAIN-CONTAINING PROTEIN 12"/>
    <property type="match status" value="1"/>
</dbReference>
<evidence type="ECO:0000313" key="3">
    <source>
        <dbReference type="Proteomes" id="UP000078546"/>
    </source>
</evidence>
<gene>
    <name evidence="2" type="ORF">POVCU1_035410</name>
    <name evidence="1" type="ORF">POVCU2_0038410</name>
</gene>
<evidence type="ECO:0000313" key="4">
    <source>
        <dbReference type="Proteomes" id="UP000078560"/>
    </source>
</evidence>
<evidence type="ECO:0000313" key="1">
    <source>
        <dbReference type="EMBL" id="SBS86648.1"/>
    </source>
</evidence>
<accession>A0A1A8W675</accession>
<evidence type="ECO:0000313" key="2">
    <source>
        <dbReference type="EMBL" id="SBS97048.1"/>
    </source>
</evidence>
<protein>
    <submittedName>
        <fullName evidence="1">Pre-mRNA-splicing factor CWF18, putative</fullName>
    </submittedName>
</protein>
<proteinExistence type="predicted"/>
<dbReference type="EMBL" id="FLQV01000650">
    <property type="protein sequence ID" value="SBS97048.1"/>
    <property type="molecule type" value="Genomic_DNA"/>
</dbReference>